<dbReference type="Gene3D" id="3.30.710.10">
    <property type="entry name" value="Potassium Channel Kv1.1, Chain A"/>
    <property type="match status" value="1"/>
</dbReference>
<feature type="domain" description="BTB" evidence="1">
    <location>
        <begin position="10"/>
        <end position="92"/>
    </location>
</feature>
<evidence type="ECO:0000313" key="2">
    <source>
        <dbReference type="EMBL" id="EMC94013.1"/>
    </source>
</evidence>
<dbReference type="AlphaFoldDB" id="M2MRE1"/>
<dbReference type="eggNOG" id="ENOG502SQDU">
    <property type="taxonomic scope" value="Eukaryota"/>
</dbReference>
<proteinExistence type="predicted"/>
<dbReference type="OMA" id="QCRITHA"/>
<dbReference type="RefSeq" id="XP_007678739.1">
    <property type="nucleotide sequence ID" value="XM_007680549.1"/>
</dbReference>
<keyword evidence="3" id="KW-1185">Reference proteome</keyword>
<accession>M2MRE1</accession>
<dbReference type="PANTHER" id="PTHR47843">
    <property type="entry name" value="BTB DOMAIN-CONTAINING PROTEIN-RELATED"/>
    <property type="match status" value="1"/>
</dbReference>
<feature type="non-terminal residue" evidence="2">
    <location>
        <position position="172"/>
    </location>
</feature>
<reference evidence="2 3" key="1">
    <citation type="journal article" date="2012" name="PLoS Pathog.">
        <title>Diverse lifestyles and strategies of plant pathogenesis encoded in the genomes of eighteen Dothideomycetes fungi.</title>
        <authorList>
            <person name="Ohm R.A."/>
            <person name="Feau N."/>
            <person name="Henrissat B."/>
            <person name="Schoch C.L."/>
            <person name="Horwitz B.A."/>
            <person name="Barry K.W."/>
            <person name="Condon B.J."/>
            <person name="Copeland A.C."/>
            <person name="Dhillon B."/>
            <person name="Glaser F."/>
            <person name="Hesse C.N."/>
            <person name="Kosti I."/>
            <person name="LaButti K."/>
            <person name="Lindquist E.A."/>
            <person name="Lucas S."/>
            <person name="Salamov A.A."/>
            <person name="Bradshaw R.E."/>
            <person name="Ciuffetti L."/>
            <person name="Hamelin R.C."/>
            <person name="Kema G.H.J."/>
            <person name="Lawrence C."/>
            <person name="Scott J.A."/>
            <person name="Spatafora J.W."/>
            <person name="Turgeon B.G."/>
            <person name="de Wit P.J.G.M."/>
            <person name="Zhong S."/>
            <person name="Goodwin S.B."/>
            <person name="Grigoriev I.V."/>
        </authorList>
    </citation>
    <scope>NUCLEOTIDE SEQUENCE [LARGE SCALE GENOMIC DNA]</scope>
    <source>
        <strain evidence="2 3">UAMH 10762</strain>
    </source>
</reference>
<dbReference type="OrthoDB" id="6359816at2759"/>
<dbReference type="EMBL" id="KB445559">
    <property type="protein sequence ID" value="EMC94013.1"/>
    <property type="molecule type" value="Genomic_DNA"/>
</dbReference>
<name>M2MRE1_BAUPA</name>
<dbReference type="InterPro" id="IPR000210">
    <property type="entry name" value="BTB/POZ_dom"/>
</dbReference>
<dbReference type="PANTHER" id="PTHR47843:SF5">
    <property type="entry name" value="BTB_POZ DOMAIN PROTEIN"/>
    <property type="match status" value="1"/>
</dbReference>
<dbReference type="InterPro" id="IPR011333">
    <property type="entry name" value="SKP1/BTB/POZ_sf"/>
</dbReference>
<dbReference type="GeneID" id="19115633"/>
<dbReference type="PROSITE" id="PS50097">
    <property type="entry name" value="BTB"/>
    <property type="match status" value="1"/>
</dbReference>
<sequence length="172" mass="19133">SRLHDSQEFTNFTIMCGYKGFKAHKVVVAAQSDYFRVACAHGRFAEGERNIILLGTHGDEPNAMGDVAGGDDPEVIELMIGFFYHYDYMISTGTPSNRTTGSSQCRITHAKLFAAAVKYQVPGLRALALSKFEQAAKLAWQDASFAEAVRVVYKSTLDEVRELRDVIRRTSM</sequence>
<dbReference type="KEGG" id="bcom:BAUCODRAFT_57136"/>
<gene>
    <name evidence="2" type="ORF">BAUCODRAFT_57136</name>
</gene>
<protein>
    <recommendedName>
        <fullName evidence="1">BTB domain-containing protein</fullName>
    </recommendedName>
</protein>
<feature type="non-terminal residue" evidence="2">
    <location>
        <position position="1"/>
    </location>
</feature>
<organism evidence="2 3">
    <name type="scientific">Baudoinia panamericana (strain UAMH 10762)</name>
    <name type="common">Angels' share fungus</name>
    <name type="synonym">Baudoinia compniacensis (strain UAMH 10762)</name>
    <dbReference type="NCBI Taxonomy" id="717646"/>
    <lineage>
        <taxon>Eukaryota</taxon>
        <taxon>Fungi</taxon>
        <taxon>Dikarya</taxon>
        <taxon>Ascomycota</taxon>
        <taxon>Pezizomycotina</taxon>
        <taxon>Dothideomycetes</taxon>
        <taxon>Dothideomycetidae</taxon>
        <taxon>Mycosphaerellales</taxon>
        <taxon>Teratosphaeriaceae</taxon>
        <taxon>Baudoinia</taxon>
    </lineage>
</organism>
<dbReference type="SUPFAM" id="SSF54695">
    <property type="entry name" value="POZ domain"/>
    <property type="match status" value="1"/>
</dbReference>
<dbReference type="HOGENOM" id="CLU_057752_5_3_1"/>
<dbReference type="Pfam" id="PF00651">
    <property type="entry name" value="BTB"/>
    <property type="match status" value="1"/>
</dbReference>
<evidence type="ECO:0000259" key="1">
    <source>
        <dbReference type="PROSITE" id="PS50097"/>
    </source>
</evidence>
<dbReference type="Proteomes" id="UP000011761">
    <property type="component" value="Unassembled WGS sequence"/>
</dbReference>
<evidence type="ECO:0000313" key="3">
    <source>
        <dbReference type="Proteomes" id="UP000011761"/>
    </source>
</evidence>
<dbReference type="CDD" id="cd18186">
    <property type="entry name" value="BTB_POZ_ZBTB_KLHL-like"/>
    <property type="match status" value="1"/>
</dbReference>